<dbReference type="PANTHER" id="PTHR43365">
    <property type="entry name" value="BLR7806 PROTEIN"/>
    <property type="match status" value="1"/>
</dbReference>
<sequence length="395" mass="41162">MTEAYVYDAVRTPRGRVRKDGGTLAGVPAYELFAGLLTELADRGVPPEAVDDIVAGVSTIHGEQAADVPRMAVMKAGWPDTTPAGMVSRMCTSGLDALATGAAQVKAGMAELVVAGGAESMSRVPMFSDRPAFALDEELGELTGFVTIGVSADLTAAKHGFSRTELDAWAVRSHERAAAAEPGRHVVPVRQDGVVLLDRDEGARAGTTLEGLAQMSPLFGDDPLWARVERRFPGFTRPAEGLHTVATAPQLCDGASAAVIGSERVAEYLGRPPVGRIVSWAHTAVRSPGLDGTVEAARLALKRAGIAASDVDVAELNESFSVTPLLLVRELGLDPERVNIEGGAVAVGHPLGASGGIILANALDLLARREGRYGLLVIPAALGVSMAMVVERTAR</sequence>
<dbReference type="STRING" id="2045.KR76_00385"/>
<name>A0A0A1DEI9_NOCSI</name>
<dbReference type="Pfam" id="PF00108">
    <property type="entry name" value="Thiolase_N"/>
    <property type="match status" value="1"/>
</dbReference>
<dbReference type="PROSITE" id="PS00737">
    <property type="entry name" value="THIOLASE_2"/>
    <property type="match status" value="1"/>
</dbReference>
<gene>
    <name evidence="5" type="ORF">KR76_00385</name>
</gene>
<organism evidence="5 6">
    <name type="scientific">Nocardioides simplex</name>
    <name type="common">Arthrobacter simplex</name>
    <dbReference type="NCBI Taxonomy" id="2045"/>
    <lineage>
        <taxon>Bacteria</taxon>
        <taxon>Bacillati</taxon>
        <taxon>Actinomycetota</taxon>
        <taxon>Actinomycetes</taxon>
        <taxon>Propionibacteriales</taxon>
        <taxon>Nocardioidaceae</taxon>
        <taxon>Pimelobacter</taxon>
    </lineage>
</organism>
<protein>
    <submittedName>
        <fullName evidence="5">3-ketoacyl-CoA thiolase, Acetyl-CoA acetyltransferase</fullName>
        <ecNumber evidence="5">2.3.1.16</ecNumber>
    </submittedName>
</protein>
<keyword evidence="6" id="KW-1185">Reference proteome</keyword>
<dbReference type="InterPro" id="IPR016039">
    <property type="entry name" value="Thiolase-like"/>
</dbReference>
<evidence type="ECO:0000256" key="4">
    <source>
        <dbReference type="RuleBase" id="RU003557"/>
    </source>
</evidence>
<keyword evidence="2 4" id="KW-0808">Transferase</keyword>
<proteinExistence type="inferred from homology"/>
<dbReference type="Proteomes" id="UP000030300">
    <property type="component" value="Chromosome"/>
</dbReference>
<evidence type="ECO:0000313" key="6">
    <source>
        <dbReference type="Proteomes" id="UP000030300"/>
    </source>
</evidence>
<dbReference type="CDD" id="cd00751">
    <property type="entry name" value="thiolase"/>
    <property type="match status" value="1"/>
</dbReference>
<dbReference type="RefSeq" id="WP_038675824.1">
    <property type="nucleotide sequence ID" value="NZ_BJMC01000016.1"/>
</dbReference>
<dbReference type="InterPro" id="IPR020613">
    <property type="entry name" value="Thiolase_CS"/>
</dbReference>
<dbReference type="OrthoDB" id="9764638at2"/>
<dbReference type="HOGENOM" id="CLU_031026_2_3_11"/>
<keyword evidence="3 4" id="KW-0012">Acyltransferase</keyword>
<dbReference type="PANTHER" id="PTHR43365:SF1">
    <property type="entry name" value="ACETYL-COA C-ACYLTRANSFERASE"/>
    <property type="match status" value="1"/>
</dbReference>
<dbReference type="InterPro" id="IPR020616">
    <property type="entry name" value="Thiolase_N"/>
</dbReference>
<dbReference type="AlphaFoldDB" id="A0A0A1DEI9"/>
<reference evidence="5 6" key="1">
    <citation type="journal article" date="2015" name="Genome Announc.">
        <title>Complete Genome Sequence of Steroid-Transforming Nocardioides simplex VKM Ac-2033D.</title>
        <authorList>
            <person name="Shtratnikova V.Y."/>
            <person name="Schelkunov M.I."/>
            <person name="Pekov Y.A."/>
            <person name="Fokina V.V."/>
            <person name="Logacheva M.D."/>
            <person name="Sokolov S.L."/>
            <person name="Bragin E.Y."/>
            <person name="Ashapkin V.V."/>
            <person name="Donova M.V."/>
        </authorList>
    </citation>
    <scope>NUCLEOTIDE SEQUENCE [LARGE SCALE GENOMIC DNA]</scope>
    <source>
        <strain evidence="5 6">VKM Ac-2033D</strain>
    </source>
</reference>
<dbReference type="Gene3D" id="3.40.47.10">
    <property type="match status" value="1"/>
</dbReference>
<evidence type="ECO:0000256" key="3">
    <source>
        <dbReference type="ARBA" id="ARBA00023315"/>
    </source>
</evidence>
<dbReference type="PIRSF" id="PIRSF000429">
    <property type="entry name" value="Ac-CoA_Ac_transf"/>
    <property type="match status" value="1"/>
</dbReference>
<dbReference type="GO" id="GO:0003988">
    <property type="term" value="F:acetyl-CoA C-acyltransferase activity"/>
    <property type="evidence" value="ECO:0007669"/>
    <property type="project" value="UniProtKB-EC"/>
</dbReference>
<dbReference type="NCBIfam" id="TIGR01930">
    <property type="entry name" value="AcCoA-C-Actrans"/>
    <property type="match status" value="1"/>
</dbReference>
<comment type="similarity">
    <text evidence="1 4">Belongs to the thiolase-like superfamily. Thiolase family.</text>
</comment>
<dbReference type="SUPFAM" id="SSF53901">
    <property type="entry name" value="Thiolase-like"/>
    <property type="match status" value="2"/>
</dbReference>
<dbReference type="GeneID" id="96607465"/>
<evidence type="ECO:0000313" key="5">
    <source>
        <dbReference type="EMBL" id="AIY15616.1"/>
    </source>
</evidence>
<dbReference type="EMBL" id="CP009896">
    <property type="protein sequence ID" value="AIY15616.1"/>
    <property type="molecule type" value="Genomic_DNA"/>
</dbReference>
<accession>A0A0A1DEI9</accession>
<dbReference type="InterPro" id="IPR002155">
    <property type="entry name" value="Thiolase"/>
</dbReference>
<dbReference type="KEGG" id="psim:KR76_00385"/>
<dbReference type="eggNOG" id="COG0183">
    <property type="taxonomic scope" value="Bacteria"/>
</dbReference>
<dbReference type="InterPro" id="IPR020617">
    <property type="entry name" value="Thiolase_C"/>
</dbReference>
<evidence type="ECO:0000256" key="2">
    <source>
        <dbReference type="ARBA" id="ARBA00022679"/>
    </source>
</evidence>
<evidence type="ECO:0000256" key="1">
    <source>
        <dbReference type="ARBA" id="ARBA00010982"/>
    </source>
</evidence>
<dbReference type="Pfam" id="PF02803">
    <property type="entry name" value="Thiolase_C"/>
    <property type="match status" value="1"/>
</dbReference>
<dbReference type="EC" id="2.3.1.16" evidence="5"/>